<protein>
    <recommendedName>
        <fullName evidence="4">MIP18 family-like domain-containing protein</fullName>
    </recommendedName>
</protein>
<sequence length="218" mass="23968">VQAAFERVLEPSLNWNLIALNLVKRIEVSGRDLEVDVNLVTRELELIDQFRIDVDALVTERLRPDSFKLRIRAVDVTSEGVSAVKQIILVGSGKGGVGKSSIAMNLAGGLSKRGYRVGLMDADVHGPSAPIMLGVNERPEALPDEYLMPVMAHGMKTMSIGYIIDERQAIDWRGVLASGTLLQFIQRTFWGELDYLVIDLPPGTGDIQLTLAKRLECA</sequence>
<dbReference type="GO" id="GO:0005524">
    <property type="term" value="F:ATP binding"/>
    <property type="evidence" value="ECO:0007669"/>
    <property type="project" value="UniProtKB-KW"/>
</dbReference>
<keyword evidence="1" id="KW-0547">Nucleotide-binding</keyword>
<dbReference type="InterPro" id="IPR000808">
    <property type="entry name" value="Mrp-like_CS"/>
</dbReference>
<dbReference type="InterPro" id="IPR044304">
    <property type="entry name" value="NUBPL-like"/>
</dbReference>
<feature type="non-terminal residue" evidence="3">
    <location>
        <position position="1"/>
    </location>
</feature>
<dbReference type="PANTHER" id="PTHR42961:SF2">
    <property type="entry name" value="IRON-SULFUR PROTEIN NUBPL"/>
    <property type="match status" value="1"/>
</dbReference>
<evidence type="ECO:0008006" key="4">
    <source>
        <dbReference type="Google" id="ProtNLM"/>
    </source>
</evidence>
<dbReference type="EMBL" id="UINC01162380">
    <property type="protein sequence ID" value="SVD62112.1"/>
    <property type="molecule type" value="Genomic_DNA"/>
</dbReference>
<reference evidence="3" key="1">
    <citation type="submission" date="2018-05" db="EMBL/GenBank/DDBJ databases">
        <authorList>
            <person name="Lanie J.A."/>
            <person name="Ng W.-L."/>
            <person name="Kazmierczak K.M."/>
            <person name="Andrzejewski T.M."/>
            <person name="Davidsen T.M."/>
            <person name="Wayne K.J."/>
            <person name="Tettelin H."/>
            <person name="Glass J.I."/>
            <person name="Rusch D."/>
            <person name="Podicherti R."/>
            <person name="Tsui H.-C.T."/>
            <person name="Winkler M.E."/>
        </authorList>
    </citation>
    <scope>NUCLEOTIDE SEQUENCE</scope>
</reference>
<dbReference type="Gene3D" id="3.40.50.300">
    <property type="entry name" value="P-loop containing nucleotide triphosphate hydrolases"/>
    <property type="match status" value="1"/>
</dbReference>
<dbReference type="PROSITE" id="PS01215">
    <property type="entry name" value="MRP"/>
    <property type="match status" value="1"/>
</dbReference>
<evidence type="ECO:0000256" key="2">
    <source>
        <dbReference type="ARBA" id="ARBA00022840"/>
    </source>
</evidence>
<gene>
    <name evidence="3" type="ORF">METZ01_LOCUS414966</name>
</gene>
<dbReference type="SUPFAM" id="SSF52540">
    <property type="entry name" value="P-loop containing nucleoside triphosphate hydrolases"/>
    <property type="match status" value="1"/>
</dbReference>
<feature type="non-terminal residue" evidence="3">
    <location>
        <position position="218"/>
    </location>
</feature>
<evidence type="ECO:0000256" key="1">
    <source>
        <dbReference type="ARBA" id="ARBA00022741"/>
    </source>
</evidence>
<evidence type="ECO:0000313" key="3">
    <source>
        <dbReference type="EMBL" id="SVD62112.1"/>
    </source>
</evidence>
<dbReference type="SUPFAM" id="SSF117916">
    <property type="entry name" value="Fe-S cluster assembly (FSCA) domain-like"/>
    <property type="match status" value="1"/>
</dbReference>
<keyword evidence="2" id="KW-0067">ATP-binding</keyword>
<name>A0A382WTH4_9ZZZZ</name>
<organism evidence="3">
    <name type="scientific">marine metagenome</name>
    <dbReference type="NCBI Taxonomy" id="408172"/>
    <lineage>
        <taxon>unclassified sequences</taxon>
        <taxon>metagenomes</taxon>
        <taxon>ecological metagenomes</taxon>
    </lineage>
</organism>
<dbReference type="Pfam" id="PF10609">
    <property type="entry name" value="ParA"/>
    <property type="match status" value="1"/>
</dbReference>
<dbReference type="InterPro" id="IPR027417">
    <property type="entry name" value="P-loop_NTPase"/>
</dbReference>
<dbReference type="InterPro" id="IPR034904">
    <property type="entry name" value="FSCA_dom_sf"/>
</dbReference>
<dbReference type="GO" id="GO:0016226">
    <property type="term" value="P:iron-sulfur cluster assembly"/>
    <property type="evidence" value="ECO:0007669"/>
    <property type="project" value="InterPro"/>
</dbReference>
<dbReference type="GO" id="GO:0051539">
    <property type="term" value="F:4 iron, 4 sulfur cluster binding"/>
    <property type="evidence" value="ECO:0007669"/>
    <property type="project" value="TreeGrafter"/>
</dbReference>
<dbReference type="PANTHER" id="PTHR42961">
    <property type="entry name" value="IRON-SULFUR PROTEIN NUBPL"/>
    <property type="match status" value="1"/>
</dbReference>
<dbReference type="AlphaFoldDB" id="A0A382WTH4"/>
<proteinExistence type="predicted"/>
<dbReference type="InterPro" id="IPR033756">
    <property type="entry name" value="YlxH/NBP35"/>
</dbReference>
<accession>A0A382WTH4</accession>